<dbReference type="PANTHER" id="PTHR44757:SF2">
    <property type="entry name" value="BIOFILM ARCHITECTURE MAINTENANCE PROTEIN MBAA"/>
    <property type="match status" value="1"/>
</dbReference>
<dbReference type="Proteomes" id="UP001589738">
    <property type="component" value="Unassembled WGS sequence"/>
</dbReference>
<dbReference type="PROSITE" id="PS50883">
    <property type="entry name" value="EAL"/>
    <property type="match status" value="1"/>
</dbReference>
<dbReference type="Pfam" id="PF00563">
    <property type="entry name" value="EAL"/>
    <property type="match status" value="1"/>
</dbReference>
<feature type="domain" description="GGDEF" evidence="3">
    <location>
        <begin position="403"/>
        <end position="535"/>
    </location>
</feature>
<dbReference type="PANTHER" id="PTHR44757">
    <property type="entry name" value="DIGUANYLATE CYCLASE DGCP"/>
    <property type="match status" value="1"/>
</dbReference>
<feature type="transmembrane region" description="Helical" evidence="1">
    <location>
        <begin position="168"/>
        <end position="192"/>
    </location>
</feature>
<dbReference type="InterPro" id="IPR043128">
    <property type="entry name" value="Rev_trsase/Diguanyl_cyclase"/>
</dbReference>
<feature type="transmembrane region" description="Helical" evidence="1">
    <location>
        <begin position="12"/>
        <end position="30"/>
    </location>
</feature>
<feature type="transmembrane region" description="Helical" evidence="1">
    <location>
        <begin position="275"/>
        <end position="299"/>
    </location>
</feature>
<dbReference type="InterPro" id="IPR029787">
    <property type="entry name" value="Nucleotide_cyclase"/>
</dbReference>
<dbReference type="InterPro" id="IPR000160">
    <property type="entry name" value="GGDEF_dom"/>
</dbReference>
<gene>
    <name evidence="4" type="ORF">ACFFHF_21790</name>
</gene>
<feature type="transmembrane region" description="Helical" evidence="1">
    <location>
        <begin position="235"/>
        <end position="254"/>
    </location>
</feature>
<dbReference type="InterPro" id="IPR052155">
    <property type="entry name" value="Biofilm_reg_signaling"/>
</dbReference>
<dbReference type="CDD" id="cd01948">
    <property type="entry name" value="EAL"/>
    <property type="match status" value="1"/>
</dbReference>
<feature type="domain" description="EAL" evidence="2">
    <location>
        <begin position="544"/>
        <end position="797"/>
    </location>
</feature>
<dbReference type="PROSITE" id="PS50887">
    <property type="entry name" value="GGDEF"/>
    <property type="match status" value="1"/>
</dbReference>
<dbReference type="SMART" id="SM00267">
    <property type="entry name" value="GGDEF"/>
    <property type="match status" value="1"/>
</dbReference>
<dbReference type="SUPFAM" id="SSF55073">
    <property type="entry name" value="Nucleotide cyclase"/>
    <property type="match status" value="1"/>
</dbReference>
<protein>
    <submittedName>
        <fullName evidence="4">EAL domain-containing protein</fullName>
    </submittedName>
</protein>
<evidence type="ECO:0000313" key="5">
    <source>
        <dbReference type="Proteomes" id="UP001589738"/>
    </source>
</evidence>
<organism evidence="4 5">
    <name type="scientific">Robertmurraya beringensis</name>
    <dbReference type="NCBI Taxonomy" id="641660"/>
    <lineage>
        <taxon>Bacteria</taxon>
        <taxon>Bacillati</taxon>
        <taxon>Bacillota</taxon>
        <taxon>Bacilli</taxon>
        <taxon>Bacillales</taxon>
        <taxon>Bacillaceae</taxon>
        <taxon>Robertmurraya</taxon>
    </lineage>
</organism>
<proteinExistence type="predicted"/>
<evidence type="ECO:0000313" key="4">
    <source>
        <dbReference type="EMBL" id="MFC0477826.1"/>
    </source>
</evidence>
<dbReference type="RefSeq" id="WP_377059019.1">
    <property type="nucleotide sequence ID" value="NZ_JBHLUU010000125.1"/>
</dbReference>
<keyword evidence="5" id="KW-1185">Reference proteome</keyword>
<sequence>MGDWASILEKRSKYFIGIYILSYYALIICFKDEKELILLGGNGFQVIAPFVSGIFIIKQFFHLKKEKIRYYWLLTAVATFSYGVGMVIFRYNFTFFPNIHSTNLSDLFWYISIIFYIFALVFVQSLTKNISKTVQYIFDIIIVMIVVSSISWHFVIAPILDSAKEFGFMYTVVSVGYPIAILVMLFALLSLYYMSQSVLPKKVFIINVIAFSILLFANMDYLYLTMNNLYLSGSYIDPLWPLSMLLFGLASVYNKKDGKVLVESETEQKRNSGKIIDFITIKLMLPYLSVITIFIFMIFQGNLAINSLVIGSIASTLLIIIRQILTLVQNSELIFETKELNRELEIKVQQRTKEIIEKNQELEESIRKIEYIAYHDSLTSLTNRRYFEEKIESAIQETNQLNSRFAIMFIDLDRFKFINDTLGHHTGDLLLVSVSNLLKNIVGKENVVSRQGGDEFMILVRNTTKEEAERLAEQIINELQKPISINGNELFITSSIGISLYPDHGSSLNSLIKRADTSMYSAKEQGKNRYQTFNVSMDDHITLKVNLENGLRKAIELNEMSIAYQPKLELLSNEIIGVEALLRWKHSEYGNISPSTFIPLAEETGLILKLGDWVLREACLQLKKWEDEGVEHLGVSVNVSTIQFLQKDFVEKVEAILKDTLADPVYLELEITESSTMDTELVISKLKKLKQLGIKISIDDFGSGYSSLSHIKNLPIDILKIDKSFINDIENDHSNQAIVSTILALATNLNLKTIAEGVENERQYQILKEKGCDQIQGYYISKPVPVAEVSKLMHFKVTNV</sequence>
<dbReference type="InterPro" id="IPR035919">
    <property type="entry name" value="EAL_sf"/>
</dbReference>
<feature type="transmembrane region" description="Helical" evidence="1">
    <location>
        <begin position="69"/>
        <end position="91"/>
    </location>
</feature>
<keyword evidence="1" id="KW-0472">Membrane</keyword>
<keyword evidence="1" id="KW-1133">Transmembrane helix</keyword>
<dbReference type="CDD" id="cd01949">
    <property type="entry name" value="GGDEF"/>
    <property type="match status" value="1"/>
</dbReference>
<name>A0ABV6L0H4_9BACI</name>
<accession>A0ABV6L0H4</accession>
<feature type="transmembrane region" description="Helical" evidence="1">
    <location>
        <begin position="136"/>
        <end position="156"/>
    </location>
</feature>
<evidence type="ECO:0000259" key="3">
    <source>
        <dbReference type="PROSITE" id="PS50887"/>
    </source>
</evidence>
<comment type="caution">
    <text evidence="4">The sequence shown here is derived from an EMBL/GenBank/DDBJ whole genome shotgun (WGS) entry which is preliminary data.</text>
</comment>
<dbReference type="SMART" id="SM00052">
    <property type="entry name" value="EAL"/>
    <property type="match status" value="1"/>
</dbReference>
<evidence type="ECO:0000259" key="2">
    <source>
        <dbReference type="PROSITE" id="PS50883"/>
    </source>
</evidence>
<feature type="transmembrane region" description="Helical" evidence="1">
    <location>
        <begin position="36"/>
        <end position="57"/>
    </location>
</feature>
<feature type="transmembrane region" description="Helical" evidence="1">
    <location>
        <begin position="107"/>
        <end position="124"/>
    </location>
</feature>
<dbReference type="NCBIfam" id="TIGR00254">
    <property type="entry name" value="GGDEF"/>
    <property type="match status" value="1"/>
</dbReference>
<dbReference type="EMBL" id="JBHLUU010000125">
    <property type="protein sequence ID" value="MFC0477826.1"/>
    <property type="molecule type" value="Genomic_DNA"/>
</dbReference>
<feature type="transmembrane region" description="Helical" evidence="1">
    <location>
        <begin position="204"/>
        <end position="223"/>
    </location>
</feature>
<dbReference type="Pfam" id="PF00990">
    <property type="entry name" value="GGDEF"/>
    <property type="match status" value="1"/>
</dbReference>
<dbReference type="Gene3D" id="3.20.20.450">
    <property type="entry name" value="EAL domain"/>
    <property type="match status" value="1"/>
</dbReference>
<dbReference type="InterPro" id="IPR001633">
    <property type="entry name" value="EAL_dom"/>
</dbReference>
<reference evidence="4 5" key="1">
    <citation type="submission" date="2024-09" db="EMBL/GenBank/DDBJ databases">
        <authorList>
            <person name="Sun Q."/>
            <person name="Mori K."/>
        </authorList>
    </citation>
    <scope>NUCLEOTIDE SEQUENCE [LARGE SCALE GENOMIC DNA]</scope>
    <source>
        <strain evidence="4 5">CGMCC 1.9126</strain>
    </source>
</reference>
<dbReference type="SUPFAM" id="SSF141868">
    <property type="entry name" value="EAL domain-like"/>
    <property type="match status" value="1"/>
</dbReference>
<keyword evidence="1" id="KW-0812">Transmembrane</keyword>
<evidence type="ECO:0000256" key="1">
    <source>
        <dbReference type="SAM" id="Phobius"/>
    </source>
</evidence>
<dbReference type="Gene3D" id="3.30.70.270">
    <property type="match status" value="1"/>
</dbReference>